<name>A0ABP9X0R9_9CHLR</name>
<evidence type="ECO:0000313" key="4">
    <source>
        <dbReference type="EMBL" id="GAA5528396.1"/>
    </source>
</evidence>
<dbReference type="InterPro" id="IPR000182">
    <property type="entry name" value="GNAT_dom"/>
</dbReference>
<evidence type="ECO:0000313" key="5">
    <source>
        <dbReference type="Proteomes" id="UP001428290"/>
    </source>
</evidence>
<keyword evidence="2" id="KW-0012">Acyltransferase</keyword>
<dbReference type="Gene3D" id="3.40.630.30">
    <property type="match status" value="1"/>
</dbReference>
<dbReference type="CDD" id="cd04301">
    <property type="entry name" value="NAT_SF"/>
    <property type="match status" value="1"/>
</dbReference>
<protein>
    <submittedName>
        <fullName evidence="4">L-amino acid N-acetyltransferase AaaT</fullName>
    </submittedName>
</protein>
<dbReference type="Proteomes" id="UP001428290">
    <property type="component" value="Unassembled WGS sequence"/>
</dbReference>
<gene>
    <name evidence="4" type="primary">aaaT_2</name>
    <name evidence="4" type="ORF">Hgul01_02196</name>
</gene>
<keyword evidence="1" id="KW-0808">Transferase</keyword>
<feature type="domain" description="N-acetyltransferase" evidence="3">
    <location>
        <begin position="10"/>
        <end position="177"/>
    </location>
</feature>
<dbReference type="Pfam" id="PF00583">
    <property type="entry name" value="Acetyltransf_1"/>
    <property type="match status" value="1"/>
</dbReference>
<evidence type="ECO:0000256" key="2">
    <source>
        <dbReference type="ARBA" id="ARBA00023315"/>
    </source>
</evidence>
<reference evidence="4 5" key="1">
    <citation type="submission" date="2024-02" db="EMBL/GenBank/DDBJ databases">
        <title>Herpetosiphon gulosus NBRC 112829.</title>
        <authorList>
            <person name="Ichikawa N."/>
            <person name="Katano-Makiyama Y."/>
            <person name="Hidaka K."/>
        </authorList>
    </citation>
    <scope>NUCLEOTIDE SEQUENCE [LARGE SCALE GENOMIC DNA]</scope>
    <source>
        <strain evidence="4 5">NBRC 112829</strain>
    </source>
</reference>
<dbReference type="RefSeq" id="WP_345722016.1">
    <property type="nucleotide sequence ID" value="NZ_BAABRU010000007.1"/>
</dbReference>
<organism evidence="4 5">
    <name type="scientific">Herpetosiphon gulosus</name>
    <dbReference type="NCBI Taxonomy" id="1973496"/>
    <lineage>
        <taxon>Bacteria</taxon>
        <taxon>Bacillati</taxon>
        <taxon>Chloroflexota</taxon>
        <taxon>Chloroflexia</taxon>
        <taxon>Herpetosiphonales</taxon>
        <taxon>Herpetosiphonaceae</taxon>
        <taxon>Herpetosiphon</taxon>
    </lineage>
</organism>
<evidence type="ECO:0000256" key="1">
    <source>
        <dbReference type="ARBA" id="ARBA00022679"/>
    </source>
</evidence>
<sequence length="181" mass="21051">MQLSTEHGDLTLRAAQTNEWPEFRRLRLMALQQNPSFFGSDYDQNAAEPDRYWQERMANLDPTKQQIFVATYESQFVAMVGIRRFTDPKSSHQADIWGVYTDPAWRGYGLSRQLLGLAEAWAWQQSALIIRLMVNVANTSAIQLYTRCGYTVYGVEPMAIYYEGVYHDELLMAKQRIEHRT</sequence>
<dbReference type="PANTHER" id="PTHR43420">
    <property type="entry name" value="ACETYLTRANSFERASE"/>
    <property type="match status" value="1"/>
</dbReference>
<dbReference type="SUPFAM" id="SSF55729">
    <property type="entry name" value="Acyl-CoA N-acyltransferases (Nat)"/>
    <property type="match status" value="1"/>
</dbReference>
<dbReference type="PANTHER" id="PTHR43420:SF47">
    <property type="entry name" value="N-ACETYLTRANSFERASE DOMAIN-CONTAINING PROTEIN"/>
    <property type="match status" value="1"/>
</dbReference>
<dbReference type="InterPro" id="IPR050680">
    <property type="entry name" value="YpeA/RimI_acetyltransf"/>
</dbReference>
<dbReference type="PROSITE" id="PS51186">
    <property type="entry name" value="GNAT"/>
    <property type="match status" value="1"/>
</dbReference>
<comment type="caution">
    <text evidence="4">The sequence shown here is derived from an EMBL/GenBank/DDBJ whole genome shotgun (WGS) entry which is preliminary data.</text>
</comment>
<dbReference type="InterPro" id="IPR016181">
    <property type="entry name" value="Acyl_CoA_acyltransferase"/>
</dbReference>
<proteinExistence type="predicted"/>
<evidence type="ECO:0000259" key="3">
    <source>
        <dbReference type="PROSITE" id="PS51186"/>
    </source>
</evidence>
<accession>A0ABP9X0R9</accession>
<dbReference type="EMBL" id="BAABRU010000007">
    <property type="protein sequence ID" value="GAA5528396.1"/>
    <property type="molecule type" value="Genomic_DNA"/>
</dbReference>
<keyword evidence="5" id="KW-1185">Reference proteome</keyword>